<dbReference type="PATRIC" id="fig|1379739.3.peg.1609"/>
<dbReference type="InterPro" id="IPR033704">
    <property type="entry name" value="dUTPase_trimeric"/>
</dbReference>
<dbReference type="GO" id="GO:0008483">
    <property type="term" value="F:transaminase activity"/>
    <property type="evidence" value="ECO:0007669"/>
    <property type="project" value="UniProtKB-KW"/>
</dbReference>
<keyword evidence="7" id="KW-0032">Aminotransferase</keyword>
<sequence length="208" mass="23433">MDNKVNVYIKVLENGKIPSYGSLNAAGCDLYATKYMEIKPGEIKVIPLNFVMAMDENLEAQIRPRSGLSLKTNLRVPNSPGTIDSDYRDIVGVILENTYDIANLPYDIAKDPNVLKVLKEKYKEISLIDYLNSKEDINLDTSNSLSILKQKIYLDEKGNPYGTIYINKGERIAQMVFKEYKRANFIECENPQEIGENRGGGFGHTGIK</sequence>
<organism evidence="7 8">
    <name type="scientific">Clostridium botulinum B2 450</name>
    <dbReference type="NCBI Taxonomy" id="1379739"/>
    <lineage>
        <taxon>Bacteria</taxon>
        <taxon>Bacillati</taxon>
        <taxon>Bacillota</taxon>
        <taxon>Clostridia</taxon>
        <taxon>Eubacteriales</taxon>
        <taxon>Clostridiaceae</taxon>
        <taxon>Clostridium</taxon>
    </lineage>
</organism>
<name>A0A0D1BWN9_CLOBO</name>
<dbReference type="PANTHER" id="PTHR11241">
    <property type="entry name" value="DEOXYURIDINE 5'-TRIPHOSPHATE NUCLEOTIDOHYDROLASE"/>
    <property type="match status" value="1"/>
</dbReference>
<dbReference type="EC" id="3.6.1.23" evidence="2"/>
<accession>A0A0D1BWN9</accession>
<dbReference type="InterPro" id="IPR029054">
    <property type="entry name" value="dUTPase-like"/>
</dbReference>
<dbReference type="HOGENOM" id="CLU_068508_1_2_9"/>
<evidence type="ECO:0000256" key="4">
    <source>
        <dbReference type="ARBA" id="ARBA00023080"/>
    </source>
</evidence>
<gene>
    <name evidence="7" type="ORF">N495_06385</name>
</gene>
<feature type="domain" description="dUTPase-like" evidence="6">
    <location>
        <begin position="14"/>
        <end position="98"/>
    </location>
</feature>
<dbReference type="GO" id="GO:0004170">
    <property type="term" value="F:dUTP diphosphatase activity"/>
    <property type="evidence" value="ECO:0007669"/>
    <property type="project" value="UniProtKB-EC"/>
</dbReference>
<dbReference type="SUPFAM" id="SSF51283">
    <property type="entry name" value="dUTPase-like"/>
    <property type="match status" value="1"/>
</dbReference>
<keyword evidence="7" id="KW-0808">Transferase</keyword>
<reference evidence="7 8" key="1">
    <citation type="submission" date="2014-06" db="EMBL/GenBank/DDBJ databases">
        <title>Genome characterization of distinct group I Clostridium botulinum lineages.</title>
        <authorList>
            <person name="Giordani F."/>
            <person name="Anselmo A."/>
            <person name="Fillo S."/>
            <person name="Palozzi A.M."/>
            <person name="Fortunato A."/>
            <person name="Gentile B."/>
            <person name="Ciammaruconi A."/>
            <person name="Anniballi F."/>
            <person name="De Medici D."/>
            <person name="Lista F."/>
        </authorList>
    </citation>
    <scope>NUCLEOTIDE SEQUENCE [LARGE SCALE GENOMIC DNA]</scope>
    <source>
        <strain evidence="7 8">B2 450</strain>
    </source>
</reference>
<evidence type="ECO:0000256" key="3">
    <source>
        <dbReference type="ARBA" id="ARBA00022801"/>
    </source>
</evidence>
<evidence type="ECO:0000256" key="5">
    <source>
        <dbReference type="ARBA" id="ARBA00047686"/>
    </source>
</evidence>
<evidence type="ECO:0000313" key="8">
    <source>
        <dbReference type="Proteomes" id="UP000032250"/>
    </source>
</evidence>
<dbReference type="AlphaFoldDB" id="A0A0D1BWN9"/>
<evidence type="ECO:0000256" key="2">
    <source>
        <dbReference type="ARBA" id="ARBA00012379"/>
    </source>
</evidence>
<keyword evidence="3" id="KW-0378">Hydrolase</keyword>
<protein>
    <recommendedName>
        <fullName evidence="2">dUTP diphosphatase</fullName>
        <ecNumber evidence="2">3.6.1.23</ecNumber>
    </recommendedName>
</protein>
<comment type="catalytic activity">
    <reaction evidence="5">
        <text>dUTP + H2O = dUMP + diphosphate + H(+)</text>
        <dbReference type="Rhea" id="RHEA:10248"/>
        <dbReference type="ChEBI" id="CHEBI:15377"/>
        <dbReference type="ChEBI" id="CHEBI:15378"/>
        <dbReference type="ChEBI" id="CHEBI:33019"/>
        <dbReference type="ChEBI" id="CHEBI:61555"/>
        <dbReference type="ChEBI" id="CHEBI:246422"/>
        <dbReference type="EC" id="3.6.1.23"/>
    </reaction>
</comment>
<dbReference type="GO" id="GO:0046081">
    <property type="term" value="P:dUTP catabolic process"/>
    <property type="evidence" value="ECO:0007669"/>
    <property type="project" value="InterPro"/>
</dbReference>
<dbReference type="Pfam" id="PF00692">
    <property type="entry name" value="dUTPase"/>
    <property type="match status" value="1"/>
</dbReference>
<dbReference type="OrthoDB" id="9809956at2"/>
<evidence type="ECO:0000256" key="1">
    <source>
        <dbReference type="ARBA" id="ARBA00006581"/>
    </source>
</evidence>
<dbReference type="InterPro" id="IPR008181">
    <property type="entry name" value="dUTPase"/>
</dbReference>
<dbReference type="EMBL" id="JXSU01000007">
    <property type="protein sequence ID" value="KIS23231.1"/>
    <property type="molecule type" value="Genomic_DNA"/>
</dbReference>
<dbReference type="CDD" id="cd07557">
    <property type="entry name" value="trimeric_dUTPase"/>
    <property type="match status" value="1"/>
</dbReference>
<dbReference type="GO" id="GO:0000287">
    <property type="term" value="F:magnesium ion binding"/>
    <property type="evidence" value="ECO:0007669"/>
    <property type="project" value="InterPro"/>
</dbReference>
<keyword evidence="4" id="KW-0546">Nucleotide metabolism</keyword>
<dbReference type="Proteomes" id="UP000032250">
    <property type="component" value="Unassembled WGS sequence"/>
</dbReference>
<dbReference type="GO" id="GO:0006226">
    <property type="term" value="P:dUMP biosynthetic process"/>
    <property type="evidence" value="ECO:0007669"/>
    <property type="project" value="InterPro"/>
</dbReference>
<dbReference type="PANTHER" id="PTHR11241:SF0">
    <property type="entry name" value="DEOXYURIDINE 5'-TRIPHOSPHATE NUCLEOTIDOHYDROLASE"/>
    <property type="match status" value="1"/>
</dbReference>
<comment type="similarity">
    <text evidence="1">Belongs to the dUTPase family.</text>
</comment>
<proteinExistence type="inferred from homology"/>
<dbReference type="Gene3D" id="2.70.40.10">
    <property type="match status" value="1"/>
</dbReference>
<dbReference type="InterPro" id="IPR036157">
    <property type="entry name" value="dUTPase-like_sf"/>
</dbReference>
<evidence type="ECO:0000259" key="6">
    <source>
        <dbReference type="Pfam" id="PF00692"/>
    </source>
</evidence>
<dbReference type="RefSeq" id="WP_003487031.1">
    <property type="nucleotide sequence ID" value="NZ_JXSU01000007.1"/>
</dbReference>
<evidence type="ECO:0000313" key="7">
    <source>
        <dbReference type="EMBL" id="KIS23231.1"/>
    </source>
</evidence>
<comment type="caution">
    <text evidence="7">The sequence shown here is derived from an EMBL/GenBank/DDBJ whole genome shotgun (WGS) entry which is preliminary data.</text>
</comment>